<evidence type="ECO:0000256" key="1">
    <source>
        <dbReference type="SAM" id="Phobius"/>
    </source>
</evidence>
<organism evidence="2 3">
    <name type="scientific">Paenibacillus roseus</name>
    <dbReference type="NCBI Taxonomy" id="2798579"/>
    <lineage>
        <taxon>Bacteria</taxon>
        <taxon>Bacillati</taxon>
        <taxon>Bacillota</taxon>
        <taxon>Bacilli</taxon>
        <taxon>Bacillales</taxon>
        <taxon>Paenibacillaceae</taxon>
        <taxon>Paenibacillus</taxon>
    </lineage>
</organism>
<reference evidence="2" key="1">
    <citation type="submission" date="2020-12" db="EMBL/GenBank/DDBJ databases">
        <authorList>
            <person name="Huq M.A."/>
        </authorList>
    </citation>
    <scope>NUCLEOTIDE SEQUENCE</scope>
    <source>
        <strain evidence="2">MAHUQ-46</strain>
    </source>
</reference>
<feature type="transmembrane region" description="Helical" evidence="1">
    <location>
        <begin position="63"/>
        <end position="80"/>
    </location>
</feature>
<keyword evidence="1" id="KW-0472">Membrane</keyword>
<dbReference type="RefSeq" id="WP_199018607.1">
    <property type="nucleotide sequence ID" value="NZ_JAELUP010000016.1"/>
</dbReference>
<sequence length="87" mass="9812">MSTLAIALISIFALIGFYAVIAVLIIRMIFKKAKRPNYISSIFVLSIFLVGAIVDWVLYQTDFVPFASALMIIFFSAIVARHKRLQN</sequence>
<gene>
    <name evidence="2" type="ORF">JFN88_07020</name>
</gene>
<feature type="transmembrane region" description="Helical" evidence="1">
    <location>
        <begin position="38"/>
        <end position="57"/>
    </location>
</feature>
<evidence type="ECO:0000313" key="2">
    <source>
        <dbReference type="EMBL" id="MBJ6361067.1"/>
    </source>
</evidence>
<evidence type="ECO:0000313" key="3">
    <source>
        <dbReference type="Proteomes" id="UP000640274"/>
    </source>
</evidence>
<dbReference type="Proteomes" id="UP000640274">
    <property type="component" value="Unassembled WGS sequence"/>
</dbReference>
<keyword evidence="1" id="KW-1133">Transmembrane helix</keyword>
<comment type="caution">
    <text evidence="2">The sequence shown here is derived from an EMBL/GenBank/DDBJ whole genome shotgun (WGS) entry which is preliminary data.</text>
</comment>
<protein>
    <submittedName>
        <fullName evidence="2">Uncharacterized protein</fullName>
    </submittedName>
</protein>
<accession>A0A934IXG4</accession>
<dbReference type="EMBL" id="JAELUP010000016">
    <property type="protein sequence ID" value="MBJ6361067.1"/>
    <property type="molecule type" value="Genomic_DNA"/>
</dbReference>
<name>A0A934IXG4_9BACL</name>
<keyword evidence="1" id="KW-0812">Transmembrane</keyword>
<keyword evidence="3" id="KW-1185">Reference proteome</keyword>
<dbReference type="AlphaFoldDB" id="A0A934IXG4"/>
<proteinExistence type="predicted"/>
<feature type="transmembrane region" description="Helical" evidence="1">
    <location>
        <begin position="6"/>
        <end position="26"/>
    </location>
</feature>